<dbReference type="InParanoid" id="I1CUT8"/>
<organism evidence="2 3">
    <name type="scientific">Rhizopus delemar (strain RA 99-880 / ATCC MYA-4621 / FGSC 9543 / NRRL 43880)</name>
    <name type="common">Mucormycosis agent</name>
    <name type="synonym">Rhizopus arrhizus var. delemar</name>
    <dbReference type="NCBI Taxonomy" id="246409"/>
    <lineage>
        <taxon>Eukaryota</taxon>
        <taxon>Fungi</taxon>
        <taxon>Fungi incertae sedis</taxon>
        <taxon>Mucoromycota</taxon>
        <taxon>Mucoromycotina</taxon>
        <taxon>Mucoromycetes</taxon>
        <taxon>Mucorales</taxon>
        <taxon>Mucorineae</taxon>
        <taxon>Rhizopodaceae</taxon>
        <taxon>Rhizopus</taxon>
    </lineage>
</organism>
<accession>I1CUT8</accession>
<evidence type="ECO:0000313" key="2">
    <source>
        <dbReference type="EMBL" id="EIE92218.1"/>
    </source>
</evidence>
<dbReference type="VEuPathDB" id="FungiDB:RO3G_17025"/>
<dbReference type="GeneID" id="93623990"/>
<protein>
    <submittedName>
        <fullName evidence="2">Uncharacterized protein</fullName>
    </submittedName>
</protein>
<dbReference type="AlphaFoldDB" id="I1CUT8"/>
<dbReference type="RefSeq" id="XP_067527614.1">
    <property type="nucleotide sequence ID" value="XM_067671609.1"/>
</dbReference>
<feature type="coiled-coil region" evidence="1">
    <location>
        <begin position="27"/>
        <end position="81"/>
    </location>
</feature>
<keyword evidence="1" id="KW-0175">Coiled coil</keyword>
<sequence>MLLFNAPVSRKRQKLLDTEISIRLRKAFALKNDYLDYQKHIRNLKEEGYSIIGYARKSKGKEEEEARLRLLQKMIDSLKNRSLVDQVFISICSGALSPIPSRD</sequence>
<proteinExistence type="predicted"/>
<evidence type="ECO:0000313" key="3">
    <source>
        <dbReference type="Proteomes" id="UP000009138"/>
    </source>
</evidence>
<evidence type="ECO:0000256" key="1">
    <source>
        <dbReference type="SAM" id="Coils"/>
    </source>
</evidence>
<keyword evidence="3" id="KW-1185">Reference proteome</keyword>
<reference evidence="2 3" key="1">
    <citation type="journal article" date="2009" name="PLoS Genet.">
        <title>Genomic analysis of the basal lineage fungus Rhizopus oryzae reveals a whole-genome duplication.</title>
        <authorList>
            <person name="Ma L.-J."/>
            <person name="Ibrahim A.S."/>
            <person name="Skory C."/>
            <person name="Grabherr M.G."/>
            <person name="Burger G."/>
            <person name="Butler M."/>
            <person name="Elias M."/>
            <person name="Idnurm A."/>
            <person name="Lang B.F."/>
            <person name="Sone T."/>
            <person name="Abe A."/>
            <person name="Calvo S.E."/>
            <person name="Corrochano L.M."/>
            <person name="Engels R."/>
            <person name="Fu J."/>
            <person name="Hansberg W."/>
            <person name="Kim J.-M."/>
            <person name="Kodira C.D."/>
            <person name="Koehrsen M.J."/>
            <person name="Liu B."/>
            <person name="Miranda-Saavedra D."/>
            <person name="O'Leary S."/>
            <person name="Ortiz-Castellanos L."/>
            <person name="Poulter R."/>
            <person name="Rodriguez-Romero J."/>
            <person name="Ruiz-Herrera J."/>
            <person name="Shen Y.-Q."/>
            <person name="Zeng Q."/>
            <person name="Galagan J."/>
            <person name="Birren B.W."/>
            <person name="Cuomo C.A."/>
            <person name="Wickes B.L."/>
        </authorList>
    </citation>
    <scope>NUCLEOTIDE SEQUENCE [LARGE SCALE GENOMIC DNA]</scope>
    <source>
        <strain evidence="3">RA 99-880 / ATCC MYA-4621 / FGSC 9543 / NRRL 43880</strain>
    </source>
</reference>
<dbReference type="EMBL" id="CH476755">
    <property type="protein sequence ID" value="EIE92218.1"/>
    <property type="molecule type" value="Genomic_DNA"/>
</dbReference>
<gene>
    <name evidence="2" type="ORF">RO3G_17025</name>
</gene>
<dbReference type="OrthoDB" id="2282777at2759"/>
<name>I1CUT8_RHIO9</name>
<dbReference type="Proteomes" id="UP000009138">
    <property type="component" value="Unassembled WGS sequence"/>
</dbReference>